<dbReference type="GO" id="GO:0016491">
    <property type="term" value="F:oxidoreductase activity"/>
    <property type="evidence" value="ECO:0007669"/>
    <property type="project" value="InterPro"/>
</dbReference>
<dbReference type="InterPro" id="IPR046366">
    <property type="entry name" value="MPAB"/>
</dbReference>
<dbReference type="GeneID" id="59336928"/>
<dbReference type="PANTHER" id="PTHR36124">
    <property type="match status" value="1"/>
</dbReference>
<sequence length="311" mass="35526">MTTDDAQAILKDLTELEFPKFFGFSIIFALFKTYGIPSVSSLLVATGQLVDVETASKRIADTGVLLLEFALNEPTSERATQAIARMNYLHAGYQKAGKITNDDMLYTLSLFALEPARWVRKYEWRKLTELELCACGTYWKSMGDAMDISYSILPSSIPGWKDGLQWLDEVEAWSLRYEEAYMVYHTIINGVLGVRKLLLRYLALPRPEMMRKHYIPSGPDQSTGRYNAVEYLSYPWYVEPTFSTRWGPRSWITRLVGRKLPGDDGNKYLPEGWTHTEIGPKALRGKGIEYMDEDRKRLNSRKRGGCPFALG</sequence>
<dbReference type="PANTHER" id="PTHR36124:SF1">
    <property type="entry name" value="ER-BOUND OXYGENASE MPAB_MPAB'_RUBBER OXYGENASE CATALYTIC DOMAIN-CONTAINING PROTEIN"/>
    <property type="match status" value="1"/>
</dbReference>
<evidence type="ECO:0000313" key="2">
    <source>
        <dbReference type="Proteomes" id="UP000593566"/>
    </source>
</evidence>
<dbReference type="RefSeq" id="XP_037155399.1">
    <property type="nucleotide sequence ID" value="XM_037299398.1"/>
</dbReference>
<evidence type="ECO:0000313" key="1">
    <source>
        <dbReference type="EMBL" id="KAF6227091.1"/>
    </source>
</evidence>
<reference evidence="1 2" key="1">
    <citation type="journal article" date="2020" name="Genomics">
        <title>Complete, high-quality genomes from long-read metagenomic sequencing of two wolf lichen thalli reveals enigmatic genome architecture.</title>
        <authorList>
            <person name="McKenzie S.K."/>
            <person name="Walston R.F."/>
            <person name="Allen J.L."/>
        </authorList>
    </citation>
    <scope>NUCLEOTIDE SEQUENCE [LARGE SCALE GENOMIC DNA]</scope>
    <source>
        <strain evidence="1">WasteWater1</strain>
    </source>
</reference>
<gene>
    <name evidence="1" type="ORF">HO133_008532</name>
</gene>
<protein>
    <recommendedName>
        <fullName evidence="3">ER-bound oxygenase mpaB/mpaB'/Rubber oxygenase catalytic domain-containing protein</fullName>
    </recommendedName>
</protein>
<dbReference type="Proteomes" id="UP000593566">
    <property type="component" value="Unassembled WGS sequence"/>
</dbReference>
<keyword evidence="2" id="KW-1185">Reference proteome</keyword>
<proteinExistence type="predicted"/>
<dbReference type="AlphaFoldDB" id="A0A8H6FGC3"/>
<name>A0A8H6FGC3_9LECA</name>
<accession>A0A8H6FGC3</accession>
<evidence type="ECO:0008006" key="3">
    <source>
        <dbReference type="Google" id="ProtNLM"/>
    </source>
</evidence>
<dbReference type="EMBL" id="JACCJB010000005">
    <property type="protein sequence ID" value="KAF6227091.1"/>
    <property type="molecule type" value="Genomic_DNA"/>
</dbReference>
<organism evidence="1 2">
    <name type="scientific">Letharia lupina</name>
    <dbReference type="NCBI Taxonomy" id="560253"/>
    <lineage>
        <taxon>Eukaryota</taxon>
        <taxon>Fungi</taxon>
        <taxon>Dikarya</taxon>
        <taxon>Ascomycota</taxon>
        <taxon>Pezizomycotina</taxon>
        <taxon>Lecanoromycetes</taxon>
        <taxon>OSLEUM clade</taxon>
        <taxon>Lecanoromycetidae</taxon>
        <taxon>Lecanorales</taxon>
        <taxon>Lecanorineae</taxon>
        <taxon>Parmeliaceae</taxon>
        <taxon>Letharia</taxon>
    </lineage>
</organism>
<comment type="caution">
    <text evidence="1">The sequence shown here is derived from an EMBL/GenBank/DDBJ whole genome shotgun (WGS) entry which is preliminary data.</text>
</comment>